<proteinExistence type="predicted"/>
<accession>A0A4P2Q644</accession>
<dbReference type="Gene3D" id="3.40.630.30">
    <property type="match status" value="1"/>
</dbReference>
<dbReference type="OrthoDB" id="5459937at2"/>
<keyword evidence="1 4" id="KW-0808">Transferase</keyword>
<dbReference type="PANTHER" id="PTHR43072:SF23">
    <property type="entry name" value="UPF0039 PROTEIN C11D3.02C"/>
    <property type="match status" value="1"/>
</dbReference>
<dbReference type="InterPro" id="IPR016181">
    <property type="entry name" value="Acyl_CoA_acyltransferase"/>
</dbReference>
<evidence type="ECO:0000313" key="5">
    <source>
        <dbReference type="Proteomes" id="UP000295781"/>
    </source>
</evidence>
<dbReference type="Pfam" id="PF13420">
    <property type="entry name" value="Acetyltransf_4"/>
    <property type="match status" value="1"/>
</dbReference>
<sequence length="182" mass="19931">MDILATPGDGARIRLAAEADLPAIEEIYAFYVERSTCTFATTVPTAAERRAWLLAHGPCHPVTVAVDEDGTVVGWGALSAWNPREAYARSVEDSVYVREGRHRRGLGRRLLADLARRAEELGHRAIIAQIAGDQAPSVALHRALGFEEVGRLRDVGYKLERWLDVILMQRLLRRPGGPAGGA</sequence>
<dbReference type="SUPFAM" id="SSF55729">
    <property type="entry name" value="Acyl-CoA N-acyltransferases (Nat)"/>
    <property type="match status" value="1"/>
</dbReference>
<evidence type="ECO:0000313" key="4">
    <source>
        <dbReference type="EMBL" id="AUX24576.1"/>
    </source>
</evidence>
<dbReference type="InterPro" id="IPR000182">
    <property type="entry name" value="GNAT_dom"/>
</dbReference>
<organism evidence="4 5">
    <name type="scientific">Sorangium cellulosum</name>
    <name type="common">Polyangium cellulosum</name>
    <dbReference type="NCBI Taxonomy" id="56"/>
    <lineage>
        <taxon>Bacteria</taxon>
        <taxon>Pseudomonadati</taxon>
        <taxon>Myxococcota</taxon>
        <taxon>Polyangia</taxon>
        <taxon>Polyangiales</taxon>
        <taxon>Polyangiaceae</taxon>
        <taxon>Sorangium</taxon>
    </lineage>
</organism>
<dbReference type="Proteomes" id="UP000295781">
    <property type="component" value="Chromosome"/>
</dbReference>
<evidence type="ECO:0000256" key="2">
    <source>
        <dbReference type="ARBA" id="ARBA00023315"/>
    </source>
</evidence>
<dbReference type="GO" id="GO:0016747">
    <property type="term" value="F:acyltransferase activity, transferring groups other than amino-acyl groups"/>
    <property type="evidence" value="ECO:0007669"/>
    <property type="project" value="InterPro"/>
</dbReference>
<evidence type="ECO:0000259" key="3">
    <source>
        <dbReference type="PROSITE" id="PS51186"/>
    </source>
</evidence>
<keyword evidence="2" id="KW-0012">Acyltransferase</keyword>
<gene>
    <name evidence="4" type="ORF">SOCEGT47_051140</name>
</gene>
<dbReference type="RefSeq" id="WP_129350835.1">
    <property type="nucleotide sequence ID" value="NZ_CP012670.1"/>
</dbReference>
<dbReference type="PROSITE" id="PS51186">
    <property type="entry name" value="GNAT"/>
    <property type="match status" value="1"/>
</dbReference>
<dbReference type="AlphaFoldDB" id="A0A4P2Q644"/>
<dbReference type="PANTHER" id="PTHR43072">
    <property type="entry name" value="N-ACETYLTRANSFERASE"/>
    <property type="match status" value="1"/>
</dbReference>
<feature type="domain" description="N-acetyltransferase" evidence="3">
    <location>
        <begin position="11"/>
        <end position="173"/>
    </location>
</feature>
<evidence type="ECO:0000256" key="1">
    <source>
        <dbReference type="ARBA" id="ARBA00022679"/>
    </source>
</evidence>
<reference evidence="4 5" key="1">
    <citation type="submission" date="2015-09" db="EMBL/GenBank/DDBJ databases">
        <title>Sorangium comparison.</title>
        <authorList>
            <person name="Zaburannyi N."/>
            <person name="Bunk B."/>
            <person name="Overmann J."/>
            <person name="Mueller R."/>
        </authorList>
    </citation>
    <scope>NUCLEOTIDE SEQUENCE [LARGE SCALE GENOMIC DNA]</scope>
    <source>
        <strain evidence="4 5">So ceGT47</strain>
    </source>
</reference>
<dbReference type="EMBL" id="CP012670">
    <property type="protein sequence ID" value="AUX24576.1"/>
    <property type="molecule type" value="Genomic_DNA"/>
</dbReference>
<name>A0A4P2Q644_SORCE</name>
<protein>
    <submittedName>
        <fullName evidence="4">GCN5 family acetyltransferase</fullName>
    </submittedName>
</protein>